<evidence type="ECO:0000256" key="3">
    <source>
        <dbReference type="ARBA" id="ARBA00023125"/>
    </source>
</evidence>
<feature type="domain" description="HTH lysR-type" evidence="5">
    <location>
        <begin position="31"/>
        <end position="88"/>
    </location>
</feature>
<proteinExistence type="inferred from homology"/>
<evidence type="ECO:0000256" key="1">
    <source>
        <dbReference type="ARBA" id="ARBA00009437"/>
    </source>
</evidence>
<evidence type="ECO:0000313" key="6">
    <source>
        <dbReference type="EMBL" id="QEO13134.1"/>
    </source>
</evidence>
<dbReference type="PROSITE" id="PS50931">
    <property type="entry name" value="HTH_LYSR"/>
    <property type="match status" value="1"/>
</dbReference>
<keyword evidence="2" id="KW-0805">Transcription regulation</keyword>
<dbReference type="KEGG" id="ail:FLP10_00925"/>
<comment type="similarity">
    <text evidence="1">Belongs to the LysR transcriptional regulatory family.</text>
</comment>
<dbReference type="InterPro" id="IPR000847">
    <property type="entry name" value="LysR_HTH_N"/>
</dbReference>
<dbReference type="PRINTS" id="PR00039">
    <property type="entry name" value="HTHLYSR"/>
</dbReference>
<evidence type="ECO:0000259" key="5">
    <source>
        <dbReference type="PROSITE" id="PS50931"/>
    </source>
</evidence>
<sequence>MSAVSRDPPHACKAPHGRIDATLACMPKSLDLAAACEAFVAVADRESFTSGAAAVGVSQSVASRRVAALEAHLGGRLFERSSRRVALTAFGRSVLPSAVKLVTAAGELADDAGQARNLPIAVAVPHPIDGGAAAAHAIAAAAAATPSMRVEAVSGTPRERAAWLSTGRAQLAFEHVEPDRASWSAPLGVGTAATDATEHPFFLAAIRPRRGSSSVRRIRLQPEDDVPQVRDRLERARNGAGLSPGQLAVERSLTAAVARVIADDDLVLCTSAEARALRLTWHPLGDLHLRRGYALAHRDHQLARRFTDAVGDLAPALVGAVAAPLPAGIADPTTEGAHRAG</sequence>
<dbReference type="Proteomes" id="UP000324678">
    <property type="component" value="Chromosome"/>
</dbReference>
<dbReference type="InterPro" id="IPR036390">
    <property type="entry name" value="WH_DNA-bd_sf"/>
</dbReference>
<evidence type="ECO:0000256" key="2">
    <source>
        <dbReference type="ARBA" id="ARBA00023015"/>
    </source>
</evidence>
<dbReference type="PANTHER" id="PTHR30126">
    <property type="entry name" value="HTH-TYPE TRANSCRIPTIONAL REGULATOR"/>
    <property type="match status" value="1"/>
</dbReference>
<dbReference type="InterPro" id="IPR036388">
    <property type="entry name" value="WH-like_DNA-bd_sf"/>
</dbReference>
<dbReference type="AlphaFoldDB" id="A0A5C1YAN3"/>
<dbReference type="OrthoDB" id="3636008at2"/>
<reference evidence="6 7" key="1">
    <citation type="submission" date="2019-09" db="EMBL/GenBank/DDBJ databases">
        <title>Genome sequencing of strain KACC 19306.</title>
        <authorList>
            <person name="Heo J."/>
            <person name="Kim S.-J."/>
            <person name="Kim J.-S."/>
            <person name="Hong S.-B."/>
            <person name="Kwon S.-W."/>
        </authorList>
    </citation>
    <scope>NUCLEOTIDE SEQUENCE [LARGE SCALE GENOMIC DNA]</scope>
    <source>
        <strain evidence="6 7">KACC 19306</strain>
    </source>
</reference>
<keyword evidence="7" id="KW-1185">Reference proteome</keyword>
<keyword evidence="4" id="KW-0804">Transcription</keyword>
<dbReference type="Pfam" id="PF00126">
    <property type="entry name" value="HTH_1"/>
    <property type="match status" value="1"/>
</dbReference>
<accession>A0A5C1YAN3</accession>
<keyword evidence="3" id="KW-0238">DNA-binding</keyword>
<dbReference type="PANTHER" id="PTHR30126:SF94">
    <property type="entry name" value="LYSR FAMILY TRANSCRIPTIONAL REGULATOR"/>
    <property type="match status" value="1"/>
</dbReference>
<evidence type="ECO:0000313" key="7">
    <source>
        <dbReference type="Proteomes" id="UP000324678"/>
    </source>
</evidence>
<dbReference type="EMBL" id="CP043505">
    <property type="protein sequence ID" value="QEO13134.1"/>
    <property type="molecule type" value="Genomic_DNA"/>
</dbReference>
<dbReference type="Gene3D" id="1.10.10.10">
    <property type="entry name" value="Winged helix-like DNA-binding domain superfamily/Winged helix DNA-binding domain"/>
    <property type="match status" value="1"/>
</dbReference>
<organism evidence="6 7">
    <name type="scientific">Agromyces intestinalis</name>
    <dbReference type="NCBI Taxonomy" id="2592652"/>
    <lineage>
        <taxon>Bacteria</taxon>
        <taxon>Bacillati</taxon>
        <taxon>Actinomycetota</taxon>
        <taxon>Actinomycetes</taxon>
        <taxon>Micrococcales</taxon>
        <taxon>Microbacteriaceae</taxon>
        <taxon>Agromyces</taxon>
    </lineage>
</organism>
<dbReference type="SUPFAM" id="SSF46785">
    <property type="entry name" value="Winged helix' DNA-binding domain"/>
    <property type="match status" value="1"/>
</dbReference>
<name>A0A5C1YAN3_9MICO</name>
<dbReference type="GO" id="GO:0000976">
    <property type="term" value="F:transcription cis-regulatory region binding"/>
    <property type="evidence" value="ECO:0007669"/>
    <property type="project" value="TreeGrafter"/>
</dbReference>
<evidence type="ECO:0000256" key="4">
    <source>
        <dbReference type="ARBA" id="ARBA00023163"/>
    </source>
</evidence>
<dbReference type="GO" id="GO:0003700">
    <property type="term" value="F:DNA-binding transcription factor activity"/>
    <property type="evidence" value="ECO:0007669"/>
    <property type="project" value="InterPro"/>
</dbReference>
<gene>
    <name evidence="6" type="ORF">FLP10_00925</name>
</gene>
<protein>
    <submittedName>
        <fullName evidence="6">LysR family transcriptional regulator</fullName>
    </submittedName>
</protein>